<evidence type="ECO:0000313" key="2">
    <source>
        <dbReference type="EMBL" id="MFC3878036.1"/>
    </source>
</evidence>
<dbReference type="EMBL" id="JBHSAT010000022">
    <property type="protein sequence ID" value="MFC3878036.1"/>
    <property type="molecule type" value="Genomic_DNA"/>
</dbReference>
<organism evidence="2 3">
    <name type="scientific">Winogradskyella maritima</name>
    <dbReference type="NCBI Taxonomy" id="1517766"/>
    <lineage>
        <taxon>Bacteria</taxon>
        <taxon>Pseudomonadati</taxon>
        <taxon>Bacteroidota</taxon>
        <taxon>Flavobacteriia</taxon>
        <taxon>Flavobacteriales</taxon>
        <taxon>Flavobacteriaceae</taxon>
        <taxon>Winogradskyella</taxon>
    </lineage>
</organism>
<evidence type="ECO:0008006" key="4">
    <source>
        <dbReference type="Google" id="ProtNLM"/>
    </source>
</evidence>
<evidence type="ECO:0000313" key="3">
    <source>
        <dbReference type="Proteomes" id="UP001595812"/>
    </source>
</evidence>
<evidence type="ECO:0000256" key="1">
    <source>
        <dbReference type="SAM" id="SignalP"/>
    </source>
</evidence>
<keyword evidence="3" id="KW-1185">Reference proteome</keyword>
<feature type="chain" id="PRO_5045337510" description="Protocatechuate 3,4-dioxygenase beta subunit" evidence="1">
    <location>
        <begin position="23"/>
        <end position="198"/>
    </location>
</feature>
<name>A0ABV8AIZ8_9FLAO</name>
<accession>A0ABV8AIZ8</accession>
<dbReference type="SUPFAM" id="SSF49482">
    <property type="entry name" value="Aromatic compound dioxygenase"/>
    <property type="match status" value="1"/>
</dbReference>
<dbReference type="RefSeq" id="WP_386101605.1">
    <property type="nucleotide sequence ID" value="NZ_JBHSAT010000022.1"/>
</dbReference>
<reference evidence="3" key="1">
    <citation type="journal article" date="2019" name="Int. J. Syst. Evol. Microbiol.">
        <title>The Global Catalogue of Microorganisms (GCM) 10K type strain sequencing project: providing services to taxonomists for standard genome sequencing and annotation.</title>
        <authorList>
            <consortium name="The Broad Institute Genomics Platform"/>
            <consortium name="The Broad Institute Genome Sequencing Center for Infectious Disease"/>
            <person name="Wu L."/>
            <person name="Ma J."/>
        </authorList>
    </citation>
    <scope>NUCLEOTIDE SEQUENCE [LARGE SCALE GENOMIC DNA]</scope>
    <source>
        <strain evidence="3">CECT 8979</strain>
    </source>
</reference>
<proteinExistence type="predicted"/>
<dbReference type="Proteomes" id="UP001595812">
    <property type="component" value="Unassembled WGS sequence"/>
</dbReference>
<protein>
    <recommendedName>
        <fullName evidence="4">Protocatechuate 3,4-dioxygenase beta subunit</fullName>
    </recommendedName>
</protein>
<keyword evidence="1" id="KW-0732">Signal</keyword>
<dbReference type="Gene3D" id="2.60.130.10">
    <property type="entry name" value="Aromatic compound dioxygenase"/>
    <property type="match status" value="1"/>
</dbReference>
<dbReference type="InterPro" id="IPR015889">
    <property type="entry name" value="Intradiol_dOase_core"/>
</dbReference>
<comment type="caution">
    <text evidence="2">The sequence shown here is derived from an EMBL/GenBank/DDBJ whole genome shotgun (WGS) entry which is preliminary data.</text>
</comment>
<sequence>MKQIIHTAVLLAFLSSSFLGYAQNEDQHPIFDYNEANLSSTAYIPDYESKPEKLKISGTVYEADGVTPADGVIVYFDQADETGKILRPNKDRDDEIYHRAWVKTDANGNYTLYTFVPGPAEKELNPRDRGLKHIHPVIVESDDFAYDYDSFLFEGDPNMTKRCKKRLMKKNYNSILKPELKGDVLEAQQNIILPSARQ</sequence>
<gene>
    <name evidence="2" type="ORF">ACFOSX_12430</name>
</gene>
<feature type="signal peptide" evidence="1">
    <location>
        <begin position="1"/>
        <end position="22"/>
    </location>
</feature>